<keyword evidence="1" id="KW-0472">Membrane</keyword>
<reference evidence="2" key="1">
    <citation type="submission" date="2021-01" db="EMBL/GenBank/DDBJ databases">
        <title>Adiantum capillus-veneris genome.</title>
        <authorList>
            <person name="Fang Y."/>
            <person name="Liao Q."/>
        </authorList>
    </citation>
    <scope>NUCLEOTIDE SEQUENCE</scope>
    <source>
        <strain evidence="2">H3</strain>
        <tissue evidence="2">Leaf</tissue>
    </source>
</reference>
<keyword evidence="1" id="KW-1133">Transmembrane helix</keyword>
<evidence type="ECO:0000313" key="3">
    <source>
        <dbReference type="Proteomes" id="UP000886520"/>
    </source>
</evidence>
<dbReference type="GO" id="GO:0016787">
    <property type="term" value="F:hydrolase activity"/>
    <property type="evidence" value="ECO:0007669"/>
    <property type="project" value="UniProtKB-ARBA"/>
</dbReference>
<dbReference type="SUPFAM" id="SSF53649">
    <property type="entry name" value="Alkaline phosphatase-like"/>
    <property type="match status" value="1"/>
</dbReference>
<dbReference type="CDD" id="cd16018">
    <property type="entry name" value="Enpp"/>
    <property type="match status" value="1"/>
</dbReference>
<sequence>MASSDELDQHFLVPDFPSAYQRKRYQRLLLCFSVLNFGFTLAAFSAFAYHIFRDGKNPSLSFPCFSSAKDTLIQESLVSPSRSNKEDTGMWPATSSRSEQTLTLSPVGTKLKTLKKPVVLLISSDGFRFGYHWKVPLPNIERLLVNGSECIPGLLPVYPTLTFPNHYSIATGLYPAWHGIIANKFTDPITNETFKMGVVDPKWWLGEPIWETVVKNGLVAATYFWPGSDVSKGAWNCTLPFCHLYNSSTPYEDRIDTVLGYFDLPDDEMPSFISLYFEEPDHTGHIVGPDDPHMDAAVTFVDQMLGRLLDGLDERGIFEDVNIILVSDHGMVGTCDTKVIYLEDFRPWINISAEWADTLTPMLALRPPAELSVEEVYQNMTEALSSGMVENSEFLKVYLKEELPSRLLYSSSERVEPIIGIVAEGYKIELSRSPNKECAGAHGYDNTALSMRAIFVAHGPLFAQGCKLESFANIEVYNIITRILKITGAANNGSSGFADSVLLPEA</sequence>
<gene>
    <name evidence="2" type="ORF">GOP47_0024800</name>
</gene>
<dbReference type="Pfam" id="PF01663">
    <property type="entry name" value="Phosphodiest"/>
    <property type="match status" value="1"/>
</dbReference>
<keyword evidence="1" id="KW-0812">Transmembrane</keyword>
<dbReference type="PANTHER" id="PTHR10151">
    <property type="entry name" value="ECTONUCLEOTIDE PYROPHOSPHATASE/PHOSPHODIESTERASE"/>
    <property type="match status" value="1"/>
</dbReference>
<evidence type="ECO:0000313" key="2">
    <source>
        <dbReference type="EMBL" id="KAI5060380.1"/>
    </source>
</evidence>
<protein>
    <submittedName>
        <fullName evidence="2">Uncharacterized protein</fullName>
    </submittedName>
</protein>
<name>A0A9D4U2T5_ADICA</name>
<dbReference type="OrthoDB" id="415411at2759"/>
<dbReference type="InterPro" id="IPR017850">
    <property type="entry name" value="Alkaline_phosphatase_core_sf"/>
</dbReference>
<dbReference type="FunFam" id="3.30.1360.180:FF:000002">
    <property type="entry name" value="Alkaline-phosphatase-like family protein"/>
    <property type="match status" value="1"/>
</dbReference>
<dbReference type="PANTHER" id="PTHR10151:SF120">
    <property type="entry name" value="BIS(5'-ADENOSYL)-TRIPHOSPHATASE"/>
    <property type="match status" value="1"/>
</dbReference>
<accession>A0A9D4U2T5</accession>
<dbReference type="Gene3D" id="3.40.720.10">
    <property type="entry name" value="Alkaline Phosphatase, subunit A"/>
    <property type="match status" value="1"/>
</dbReference>
<keyword evidence="3" id="KW-1185">Reference proteome</keyword>
<dbReference type="Gene3D" id="3.30.1360.180">
    <property type="match status" value="1"/>
</dbReference>
<comment type="caution">
    <text evidence="2">The sequence shown here is derived from an EMBL/GenBank/DDBJ whole genome shotgun (WGS) entry which is preliminary data.</text>
</comment>
<feature type="transmembrane region" description="Helical" evidence="1">
    <location>
        <begin position="28"/>
        <end position="52"/>
    </location>
</feature>
<dbReference type="InterPro" id="IPR002591">
    <property type="entry name" value="Phosphodiest/P_Trfase"/>
</dbReference>
<dbReference type="AlphaFoldDB" id="A0A9D4U2T5"/>
<dbReference type="EMBL" id="JABFUD020000024">
    <property type="protein sequence ID" value="KAI5060380.1"/>
    <property type="molecule type" value="Genomic_DNA"/>
</dbReference>
<evidence type="ECO:0000256" key="1">
    <source>
        <dbReference type="SAM" id="Phobius"/>
    </source>
</evidence>
<dbReference type="GO" id="GO:0005773">
    <property type="term" value="C:vacuole"/>
    <property type="evidence" value="ECO:0007669"/>
    <property type="project" value="TreeGrafter"/>
</dbReference>
<dbReference type="Proteomes" id="UP000886520">
    <property type="component" value="Chromosome 24"/>
</dbReference>
<proteinExistence type="predicted"/>
<organism evidence="2 3">
    <name type="scientific">Adiantum capillus-veneris</name>
    <name type="common">Maidenhair fern</name>
    <dbReference type="NCBI Taxonomy" id="13818"/>
    <lineage>
        <taxon>Eukaryota</taxon>
        <taxon>Viridiplantae</taxon>
        <taxon>Streptophyta</taxon>
        <taxon>Embryophyta</taxon>
        <taxon>Tracheophyta</taxon>
        <taxon>Polypodiopsida</taxon>
        <taxon>Polypodiidae</taxon>
        <taxon>Polypodiales</taxon>
        <taxon>Pteridineae</taxon>
        <taxon>Pteridaceae</taxon>
        <taxon>Vittarioideae</taxon>
        <taxon>Adiantum</taxon>
    </lineage>
</organism>